<dbReference type="AlphaFoldDB" id="A0A229VWA1"/>
<reference evidence="1 2" key="1">
    <citation type="submission" date="2017-05" db="EMBL/GenBank/DDBJ databases">
        <title>Bifidobacterium vansinderenii sp. nov.</title>
        <authorList>
            <person name="Lugli G.A."/>
            <person name="Duranti S."/>
            <person name="Mangifesta M."/>
        </authorList>
    </citation>
    <scope>NUCLEOTIDE SEQUENCE [LARGE SCALE GENOMIC DNA]</scope>
    <source>
        <strain evidence="1 2">Tam10B</strain>
    </source>
</reference>
<dbReference type="EMBL" id="NEWD01000027">
    <property type="protein sequence ID" value="OXM99907.1"/>
    <property type="molecule type" value="Genomic_DNA"/>
</dbReference>
<evidence type="ECO:0000313" key="2">
    <source>
        <dbReference type="Proteomes" id="UP000215433"/>
    </source>
</evidence>
<name>A0A229VWA1_9BIFI</name>
<protein>
    <submittedName>
        <fullName evidence="1">Uncharacterized protein</fullName>
    </submittedName>
</protein>
<proteinExistence type="predicted"/>
<organism evidence="1 2">
    <name type="scientific">Bifidobacterium vansinderenii</name>
    <dbReference type="NCBI Taxonomy" id="1984871"/>
    <lineage>
        <taxon>Bacteria</taxon>
        <taxon>Bacillati</taxon>
        <taxon>Actinomycetota</taxon>
        <taxon>Actinomycetes</taxon>
        <taxon>Bifidobacteriales</taxon>
        <taxon>Bifidobacteriaceae</taxon>
        <taxon>Bifidobacterium</taxon>
    </lineage>
</organism>
<dbReference type="OrthoDB" id="3630198at2"/>
<sequence length="169" mass="19514">MTRSRASAKQAGRQLEHQMELWLQWAFQDERIKRSRLHGAKDIGDIVNLYYAGDKVTIECKNTANSRTGTPRNVWAEFQEAMIEADNNDSPWPVLIKKRDRVTDRDWRRGGDQLAILREPDVWRLQEGCAGRYRYAEWSTPHMSRLGLIGMPCSDAFTLFNHGLPLGPE</sequence>
<accession>A0A229VWA1</accession>
<dbReference type="RefSeq" id="WP_093960998.1">
    <property type="nucleotide sequence ID" value="NZ_NEWD01000027.1"/>
</dbReference>
<gene>
    <name evidence="1" type="ORF">Tam10B_1870</name>
</gene>
<dbReference type="Proteomes" id="UP000215433">
    <property type="component" value="Unassembled WGS sequence"/>
</dbReference>
<comment type="caution">
    <text evidence="1">The sequence shown here is derived from an EMBL/GenBank/DDBJ whole genome shotgun (WGS) entry which is preliminary data.</text>
</comment>
<evidence type="ECO:0000313" key="1">
    <source>
        <dbReference type="EMBL" id="OXM99907.1"/>
    </source>
</evidence>
<keyword evidence="2" id="KW-1185">Reference proteome</keyword>